<sequence>MSEQINILDFMKYRDAAAEVNILCAELTAEECDIATRIARHLDKTLEEMVMELENVASCQQSDQLEPANDTIPPFFAFCVGLETIGDNLIPHLASVYKSACENHNIHLGKFPGLFESRAEAFIQYLKQIACVHGLAFDGGVREAGPAEQLALSGLEVHLRGRMAQAKEAFTA</sequence>
<organism evidence="1 2">
    <name type="scientific">Kordiimonas sediminis</name>
    <dbReference type="NCBI Taxonomy" id="1735581"/>
    <lineage>
        <taxon>Bacteria</taxon>
        <taxon>Pseudomonadati</taxon>
        <taxon>Pseudomonadota</taxon>
        <taxon>Alphaproteobacteria</taxon>
        <taxon>Kordiimonadales</taxon>
        <taxon>Kordiimonadaceae</taxon>
        <taxon>Kordiimonas</taxon>
    </lineage>
</organism>
<reference evidence="1" key="2">
    <citation type="submission" date="2020-09" db="EMBL/GenBank/DDBJ databases">
        <authorList>
            <person name="Sun Q."/>
            <person name="Kim S."/>
        </authorList>
    </citation>
    <scope>NUCLEOTIDE SEQUENCE</scope>
    <source>
        <strain evidence="1">KCTC 42590</strain>
    </source>
</reference>
<evidence type="ECO:0000313" key="1">
    <source>
        <dbReference type="EMBL" id="GHF29973.1"/>
    </source>
</evidence>
<keyword evidence="2" id="KW-1185">Reference proteome</keyword>
<accession>A0A919EAE0</accession>
<comment type="caution">
    <text evidence="1">The sequence shown here is derived from an EMBL/GenBank/DDBJ whole genome shotgun (WGS) entry which is preliminary data.</text>
</comment>
<dbReference type="Proteomes" id="UP000630923">
    <property type="component" value="Unassembled WGS sequence"/>
</dbReference>
<dbReference type="RefSeq" id="WP_191253754.1">
    <property type="nucleotide sequence ID" value="NZ_BNCI01000002.1"/>
</dbReference>
<protein>
    <submittedName>
        <fullName evidence="1">Uncharacterized protein</fullName>
    </submittedName>
</protein>
<evidence type="ECO:0000313" key="2">
    <source>
        <dbReference type="Proteomes" id="UP000630923"/>
    </source>
</evidence>
<name>A0A919EAE0_9PROT</name>
<proteinExistence type="predicted"/>
<gene>
    <name evidence="1" type="ORF">GCM10017044_26620</name>
</gene>
<dbReference type="AlphaFoldDB" id="A0A919EAE0"/>
<dbReference type="EMBL" id="BNCI01000002">
    <property type="protein sequence ID" value="GHF29973.1"/>
    <property type="molecule type" value="Genomic_DNA"/>
</dbReference>
<reference evidence="1" key="1">
    <citation type="journal article" date="2014" name="Int. J. Syst. Evol. Microbiol.">
        <title>Complete genome sequence of Corynebacterium casei LMG S-19264T (=DSM 44701T), isolated from a smear-ripened cheese.</title>
        <authorList>
            <consortium name="US DOE Joint Genome Institute (JGI-PGF)"/>
            <person name="Walter F."/>
            <person name="Albersmeier A."/>
            <person name="Kalinowski J."/>
            <person name="Ruckert C."/>
        </authorList>
    </citation>
    <scope>NUCLEOTIDE SEQUENCE</scope>
    <source>
        <strain evidence="1">KCTC 42590</strain>
    </source>
</reference>